<accession>A0ABD1V4Y2</accession>
<reference evidence="7" key="1">
    <citation type="submission" date="2024-07" db="EMBL/GenBank/DDBJ databases">
        <title>Two chromosome-level genome assemblies of Korean endemic species Abeliophyllum distichum and Forsythia ovata (Oleaceae).</title>
        <authorList>
            <person name="Jang H."/>
        </authorList>
    </citation>
    <scope>NUCLEOTIDE SEQUENCE [LARGE SCALE GENOMIC DNA]</scope>
</reference>
<sequence>MEKDGKRNEVVTKTSEQLDMETEKMTNEEPVMETDGVTDRMVTGGQQPAGETEQLLMELAMDSQRPKVETQRVTKRVVTTDVPAVFFTHKKRKDKEMVKSKELASKRLRVPSTHLSSPLTATINRRNFIDGSKIDLFQKVDPVKEIEFLKWYSKLGTGVAYELESVQLTDAKEWFNYHTDIAMYLLRQRETMCPKSFGNKRVIMDFAFKNMLDVAQMTKESCPDNFTIPDYLFDYVHGKSQSNSQPWEGCTHLYIPVLANAHWFAVEINFAESTVSIYDPDKSCLTQGQLEKFLELVCYFIPLLAKSVNISVQDKVKCRGLTA</sequence>
<dbReference type="AlphaFoldDB" id="A0ABD1V4Y2"/>
<dbReference type="Proteomes" id="UP001604336">
    <property type="component" value="Unassembled WGS sequence"/>
</dbReference>
<organism evidence="6 7">
    <name type="scientific">Abeliophyllum distichum</name>
    <dbReference type="NCBI Taxonomy" id="126358"/>
    <lineage>
        <taxon>Eukaryota</taxon>
        <taxon>Viridiplantae</taxon>
        <taxon>Streptophyta</taxon>
        <taxon>Embryophyta</taxon>
        <taxon>Tracheophyta</taxon>
        <taxon>Spermatophyta</taxon>
        <taxon>Magnoliopsida</taxon>
        <taxon>eudicotyledons</taxon>
        <taxon>Gunneridae</taxon>
        <taxon>Pentapetalae</taxon>
        <taxon>asterids</taxon>
        <taxon>lamiids</taxon>
        <taxon>Lamiales</taxon>
        <taxon>Oleaceae</taxon>
        <taxon>Forsythieae</taxon>
        <taxon>Abeliophyllum</taxon>
    </lineage>
</organism>
<protein>
    <submittedName>
        <fullName evidence="6">Ulp1 protease family protein</fullName>
    </submittedName>
</protein>
<keyword evidence="2 6" id="KW-0645">Protease</keyword>
<evidence type="ECO:0000313" key="7">
    <source>
        <dbReference type="Proteomes" id="UP001604336"/>
    </source>
</evidence>
<comment type="caution">
    <text evidence="6">The sequence shown here is derived from an EMBL/GenBank/DDBJ whole genome shotgun (WGS) entry which is preliminary data.</text>
</comment>
<dbReference type="SUPFAM" id="SSF54001">
    <property type="entry name" value="Cysteine proteinases"/>
    <property type="match status" value="1"/>
</dbReference>
<evidence type="ECO:0000256" key="2">
    <source>
        <dbReference type="ARBA" id="ARBA00022670"/>
    </source>
</evidence>
<evidence type="ECO:0000259" key="5">
    <source>
        <dbReference type="Pfam" id="PF02902"/>
    </source>
</evidence>
<proteinExistence type="inferred from homology"/>
<name>A0ABD1V4Y2_9LAMI</name>
<gene>
    <name evidence="6" type="ORF">Adt_05319</name>
</gene>
<evidence type="ECO:0000256" key="1">
    <source>
        <dbReference type="ARBA" id="ARBA00005234"/>
    </source>
</evidence>
<keyword evidence="3" id="KW-0378">Hydrolase</keyword>
<evidence type="ECO:0000313" key="6">
    <source>
        <dbReference type="EMBL" id="KAL2531968.1"/>
    </source>
</evidence>
<comment type="similarity">
    <text evidence="1">Belongs to the peptidase C48 family.</text>
</comment>
<feature type="region of interest" description="Disordered" evidence="4">
    <location>
        <begin position="1"/>
        <end position="29"/>
    </location>
</feature>
<dbReference type="GO" id="GO:0008233">
    <property type="term" value="F:peptidase activity"/>
    <property type="evidence" value="ECO:0007669"/>
    <property type="project" value="UniProtKB-KW"/>
</dbReference>
<evidence type="ECO:0000256" key="3">
    <source>
        <dbReference type="ARBA" id="ARBA00022801"/>
    </source>
</evidence>
<dbReference type="EMBL" id="JBFOLK010000002">
    <property type="protein sequence ID" value="KAL2531968.1"/>
    <property type="molecule type" value="Genomic_DNA"/>
</dbReference>
<keyword evidence="7" id="KW-1185">Reference proteome</keyword>
<dbReference type="InterPro" id="IPR003653">
    <property type="entry name" value="Peptidase_C48_C"/>
</dbReference>
<dbReference type="InterPro" id="IPR038765">
    <property type="entry name" value="Papain-like_cys_pep_sf"/>
</dbReference>
<dbReference type="GO" id="GO:0006508">
    <property type="term" value="P:proteolysis"/>
    <property type="evidence" value="ECO:0007669"/>
    <property type="project" value="UniProtKB-KW"/>
</dbReference>
<dbReference type="Gene3D" id="3.40.395.10">
    <property type="entry name" value="Adenoviral Proteinase, Chain A"/>
    <property type="match status" value="1"/>
</dbReference>
<feature type="compositionally biased region" description="Basic and acidic residues" evidence="4">
    <location>
        <begin position="1"/>
        <end position="10"/>
    </location>
</feature>
<evidence type="ECO:0000256" key="4">
    <source>
        <dbReference type="SAM" id="MobiDB-lite"/>
    </source>
</evidence>
<feature type="domain" description="Ubiquitin-like protease family profile" evidence="5">
    <location>
        <begin position="177"/>
        <end position="316"/>
    </location>
</feature>
<dbReference type="Pfam" id="PF02902">
    <property type="entry name" value="Peptidase_C48"/>
    <property type="match status" value="1"/>
</dbReference>